<evidence type="ECO:0000256" key="7">
    <source>
        <dbReference type="ARBA" id="ARBA00023136"/>
    </source>
</evidence>
<name>A0A644XDT8_9ZZZZ</name>
<evidence type="ECO:0000259" key="9">
    <source>
        <dbReference type="PROSITE" id="PS51012"/>
    </source>
</evidence>
<dbReference type="PROSITE" id="PS51012">
    <property type="entry name" value="ABC_TM2"/>
    <property type="match status" value="1"/>
</dbReference>
<feature type="transmembrane region" description="Helical" evidence="8">
    <location>
        <begin position="337"/>
        <end position="356"/>
    </location>
</feature>
<feature type="transmembrane region" description="Helical" evidence="8">
    <location>
        <begin position="362"/>
        <end position="387"/>
    </location>
</feature>
<evidence type="ECO:0000256" key="3">
    <source>
        <dbReference type="ARBA" id="ARBA00022475"/>
    </source>
</evidence>
<dbReference type="Pfam" id="PF01061">
    <property type="entry name" value="ABC2_membrane"/>
    <property type="match status" value="1"/>
</dbReference>
<organism evidence="10">
    <name type="scientific">bioreactor metagenome</name>
    <dbReference type="NCBI Taxonomy" id="1076179"/>
    <lineage>
        <taxon>unclassified sequences</taxon>
        <taxon>metagenomes</taxon>
        <taxon>ecological metagenomes</taxon>
    </lineage>
</organism>
<dbReference type="GO" id="GO:0140359">
    <property type="term" value="F:ABC-type transporter activity"/>
    <property type="evidence" value="ECO:0007669"/>
    <property type="project" value="InterPro"/>
</dbReference>
<evidence type="ECO:0000256" key="5">
    <source>
        <dbReference type="ARBA" id="ARBA00022692"/>
    </source>
</evidence>
<protein>
    <recommendedName>
        <fullName evidence="9">ABC transmembrane type-2 domain-containing protein</fullName>
    </recommendedName>
</protein>
<accession>A0A644XDT8</accession>
<feature type="transmembrane region" description="Helical" evidence="8">
    <location>
        <begin position="253"/>
        <end position="273"/>
    </location>
</feature>
<dbReference type="GO" id="GO:0015920">
    <property type="term" value="P:lipopolysaccharide transport"/>
    <property type="evidence" value="ECO:0007669"/>
    <property type="project" value="TreeGrafter"/>
</dbReference>
<gene>
    <name evidence="10" type="ORF">SDC9_60621</name>
</gene>
<comment type="caution">
    <text evidence="10">The sequence shown here is derived from an EMBL/GenBank/DDBJ whole genome shotgun (WGS) entry which is preliminary data.</text>
</comment>
<sequence>MKRRLTFLQRSILLSAVLLILGVTFYAIAHEQLSQKVNISSPVTASANLGELVDGTTVEQKFTINGDKLQSFSLLFQTYSRTNAGHLEINILDGDTSIYTVNVDTATIQDNSYMTFIPALTALSACTLTLRVTSLDGQAGNAITIAYGSNTSVGRGSVNLSIDNPVMLNGKPLDGQLCMTITAEKTLWFGQYYWYFFAGFMLACIGYMLWINRCVTTGRSCLGLRFLAAISRYRFLLQQLVDRDFKTKYKRSVLGVFWSFLNPLLTMLVQYVVFSTLFKSDIPNYPVYLLTGIMCFTYFSETISQCMLSIVGNASLITKVYVPKYIYPLSKSLSSGINLLLSMIPLLLVMLLTGLWPKLAFLLLPFGLICLFVLSLGMGMLMATFMVFFRDTQFLWGVMSMLWMYATPIFYPESIIPEKLMLFYKMNPLYHIIRFCRSVLIDGISPEPKAYLLCLIACFVPLLLGLLVFKWQQDKFILYI</sequence>
<comment type="subcellular location">
    <subcellularLocation>
        <location evidence="1">Cell inner membrane</location>
        <topology evidence="1">Multi-pass membrane protein</topology>
    </subcellularLocation>
</comment>
<proteinExistence type="predicted"/>
<feature type="transmembrane region" description="Helical" evidence="8">
    <location>
        <begin position="192"/>
        <end position="210"/>
    </location>
</feature>
<evidence type="ECO:0000256" key="8">
    <source>
        <dbReference type="SAM" id="Phobius"/>
    </source>
</evidence>
<feature type="domain" description="ABC transmembrane type-2" evidence="9">
    <location>
        <begin position="254"/>
        <end position="472"/>
    </location>
</feature>
<dbReference type="EMBL" id="VSSQ01002249">
    <property type="protein sequence ID" value="MPM14259.1"/>
    <property type="molecule type" value="Genomic_DNA"/>
</dbReference>
<keyword evidence="2" id="KW-0813">Transport</keyword>
<feature type="transmembrane region" description="Helical" evidence="8">
    <location>
        <begin position="450"/>
        <end position="469"/>
    </location>
</feature>
<dbReference type="PANTHER" id="PTHR30413:SF8">
    <property type="entry name" value="TRANSPORT PERMEASE PROTEIN"/>
    <property type="match status" value="1"/>
</dbReference>
<evidence type="ECO:0000313" key="10">
    <source>
        <dbReference type="EMBL" id="MPM14259.1"/>
    </source>
</evidence>
<evidence type="ECO:0000256" key="1">
    <source>
        <dbReference type="ARBA" id="ARBA00004429"/>
    </source>
</evidence>
<dbReference type="PANTHER" id="PTHR30413">
    <property type="entry name" value="INNER MEMBRANE TRANSPORT PERMEASE"/>
    <property type="match status" value="1"/>
</dbReference>
<dbReference type="InterPro" id="IPR013525">
    <property type="entry name" value="ABC2_TM"/>
</dbReference>
<evidence type="ECO:0000256" key="2">
    <source>
        <dbReference type="ARBA" id="ARBA00022448"/>
    </source>
</evidence>
<dbReference type="AlphaFoldDB" id="A0A644XDT8"/>
<dbReference type="GO" id="GO:0005886">
    <property type="term" value="C:plasma membrane"/>
    <property type="evidence" value="ECO:0007669"/>
    <property type="project" value="UniProtKB-SubCell"/>
</dbReference>
<keyword evidence="4" id="KW-0997">Cell inner membrane</keyword>
<evidence type="ECO:0000256" key="6">
    <source>
        <dbReference type="ARBA" id="ARBA00022989"/>
    </source>
</evidence>
<reference evidence="10" key="1">
    <citation type="submission" date="2019-08" db="EMBL/GenBank/DDBJ databases">
        <authorList>
            <person name="Kucharzyk K."/>
            <person name="Murdoch R.W."/>
            <person name="Higgins S."/>
            <person name="Loffler F."/>
        </authorList>
    </citation>
    <scope>NUCLEOTIDE SEQUENCE</scope>
</reference>
<keyword evidence="7 8" id="KW-0472">Membrane</keyword>
<keyword evidence="3" id="KW-1003">Cell membrane</keyword>
<evidence type="ECO:0000256" key="4">
    <source>
        <dbReference type="ARBA" id="ARBA00022519"/>
    </source>
</evidence>
<feature type="transmembrane region" description="Helical" evidence="8">
    <location>
        <begin position="394"/>
        <end position="411"/>
    </location>
</feature>
<keyword evidence="6 8" id="KW-1133">Transmembrane helix</keyword>
<keyword evidence="5 8" id="KW-0812">Transmembrane</keyword>
<dbReference type="InterPro" id="IPR047817">
    <property type="entry name" value="ABC2_TM_bact-type"/>
</dbReference>
<feature type="transmembrane region" description="Helical" evidence="8">
    <location>
        <begin position="285"/>
        <end position="316"/>
    </location>
</feature>